<sequence length="417" mass="43296">MRFCCGLLALLTAHVAAKTIRIDVGSSGKSFSPDTVTADKGDVLEFHFSKSKHSVVSGDYDKGCSPQSQGGFYSGMLQAKGNNVSRTACCTWQGMETRGLTLEQPSIFQVTVESTDPTFFYCSAGSHCQGGMVGVANPSSGKSLATYKDHAKSSGSNVSPDAPYGGKLVKEGEVNNGATATTGSGPSQTKDNTGAAAGLRGTFGVVAGLAAGAAAFLSCVRLASTVAPTLTPAPPTNRTEKALCNPSAAKGLTEPPGGFETPVPWQGPSVIHVGQRWRPRVAHLSITGLSTTTGDGLRVGAIVAGKRPAGMDPSARDDMGNWPICMGAGTAVLIVDERAGVAHVRSGDARAGSPYRQRLSVGVEPMTTDSAVNHHRAPIIENFSRCRLLDSCHAHSNGPTRHDTRATDERRIKDTAG</sequence>
<keyword evidence="2" id="KW-0732">Signal</keyword>
<proteinExistence type="predicted"/>
<dbReference type="Gene3D" id="2.60.40.420">
    <property type="entry name" value="Cupredoxins - blue copper proteins"/>
    <property type="match status" value="1"/>
</dbReference>
<evidence type="ECO:0000313" key="4">
    <source>
        <dbReference type="Proteomes" id="UP000245956"/>
    </source>
</evidence>
<dbReference type="AlphaFoldDB" id="A0A2U3E9G6"/>
<organism evidence="3 4">
    <name type="scientific">Purpureocillium lilacinum</name>
    <name type="common">Paecilomyces lilacinus</name>
    <dbReference type="NCBI Taxonomy" id="33203"/>
    <lineage>
        <taxon>Eukaryota</taxon>
        <taxon>Fungi</taxon>
        <taxon>Dikarya</taxon>
        <taxon>Ascomycota</taxon>
        <taxon>Pezizomycotina</taxon>
        <taxon>Sordariomycetes</taxon>
        <taxon>Hypocreomycetidae</taxon>
        <taxon>Hypocreales</taxon>
        <taxon>Ophiocordycipitaceae</taxon>
        <taxon>Purpureocillium</taxon>
    </lineage>
</organism>
<dbReference type="SUPFAM" id="SSF49503">
    <property type="entry name" value="Cupredoxins"/>
    <property type="match status" value="1"/>
</dbReference>
<evidence type="ECO:0000256" key="2">
    <source>
        <dbReference type="SAM" id="SignalP"/>
    </source>
</evidence>
<dbReference type="Proteomes" id="UP000245956">
    <property type="component" value="Unassembled WGS sequence"/>
</dbReference>
<feature type="signal peptide" evidence="2">
    <location>
        <begin position="1"/>
        <end position="17"/>
    </location>
</feature>
<feature type="region of interest" description="Disordered" evidence="1">
    <location>
        <begin position="146"/>
        <end position="170"/>
    </location>
</feature>
<dbReference type="EMBL" id="LCWV01000008">
    <property type="protein sequence ID" value="PWI71137.1"/>
    <property type="molecule type" value="Genomic_DNA"/>
</dbReference>
<evidence type="ECO:0000256" key="1">
    <source>
        <dbReference type="SAM" id="MobiDB-lite"/>
    </source>
</evidence>
<dbReference type="PANTHER" id="PTHR34883">
    <property type="entry name" value="SERINE-RICH PROTEIN, PUTATIVE-RELATED-RELATED"/>
    <property type="match status" value="1"/>
</dbReference>
<dbReference type="CDD" id="cd00920">
    <property type="entry name" value="Cupredoxin"/>
    <property type="match status" value="1"/>
</dbReference>
<name>A0A2U3E9G6_PURLI</name>
<protein>
    <submittedName>
        <fullName evidence="3">Extracellular serine-rich protein</fullName>
    </submittedName>
</protein>
<feature type="compositionally biased region" description="Basic and acidic residues" evidence="1">
    <location>
        <begin position="400"/>
        <end position="417"/>
    </location>
</feature>
<accession>A0A2U3E9G6</accession>
<feature type="region of interest" description="Disordered" evidence="1">
    <location>
        <begin position="393"/>
        <end position="417"/>
    </location>
</feature>
<feature type="chain" id="PRO_5015588180" evidence="2">
    <location>
        <begin position="18"/>
        <end position="417"/>
    </location>
</feature>
<dbReference type="InterPro" id="IPR052953">
    <property type="entry name" value="Ser-rich/MCO-related"/>
</dbReference>
<evidence type="ECO:0000313" key="3">
    <source>
        <dbReference type="EMBL" id="PWI71137.1"/>
    </source>
</evidence>
<reference evidence="3 4" key="1">
    <citation type="journal article" date="2016" name="Front. Microbiol.">
        <title>Genome and transcriptome sequences reveal the specific parasitism of the nematophagous Purpureocillium lilacinum 36-1.</title>
        <authorList>
            <person name="Xie J."/>
            <person name="Li S."/>
            <person name="Mo C."/>
            <person name="Xiao X."/>
            <person name="Peng D."/>
            <person name="Wang G."/>
            <person name="Xiao Y."/>
        </authorList>
    </citation>
    <scope>NUCLEOTIDE SEQUENCE [LARGE SCALE GENOMIC DNA]</scope>
    <source>
        <strain evidence="3 4">36-1</strain>
    </source>
</reference>
<comment type="caution">
    <text evidence="3">The sequence shown here is derived from an EMBL/GenBank/DDBJ whole genome shotgun (WGS) entry which is preliminary data.</text>
</comment>
<gene>
    <name evidence="3" type="ORF">PCL_12505</name>
</gene>
<dbReference type="InterPro" id="IPR008972">
    <property type="entry name" value="Cupredoxin"/>
</dbReference>
<dbReference type="PANTHER" id="PTHR34883:SF15">
    <property type="entry name" value="EXTRACELLULAR SERINE-RICH PROTEIN"/>
    <property type="match status" value="1"/>
</dbReference>